<evidence type="ECO:0000256" key="1">
    <source>
        <dbReference type="SAM" id="MobiDB-lite"/>
    </source>
</evidence>
<dbReference type="Proteomes" id="UP000183567">
    <property type="component" value="Unassembled WGS sequence"/>
</dbReference>
<dbReference type="OrthoDB" id="2685518at2759"/>
<name>A0A1J8R6E1_9AGAM</name>
<feature type="compositionally biased region" description="Polar residues" evidence="1">
    <location>
        <begin position="220"/>
        <end position="235"/>
    </location>
</feature>
<feature type="region of interest" description="Disordered" evidence="1">
    <location>
        <begin position="1"/>
        <end position="44"/>
    </location>
</feature>
<reference evidence="2 3" key="1">
    <citation type="submission" date="2016-03" db="EMBL/GenBank/DDBJ databases">
        <title>Comparative genomics of the ectomycorrhizal sister species Rhizopogon vinicolor and Rhizopogon vesiculosus (Basidiomycota: Boletales) reveals a divergence of the mating type B locus.</title>
        <authorList>
            <person name="Mujic A.B."/>
            <person name="Kuo A."/>
            <person name="Tritt A."/>
            <person name="Lipzen A."/>
            <person name="Chen C."/>
            <person name="Johnson J."/>
            <person name="Sharma A."/>
            <person name="Barry K."/>
            <person name="Grigoriev I.V."/>
            <person name="Spatafora J.W."/>
        </authorList>
    </citation>
    <scope>NUCLEOTIDE SEQUENCE [LARGE SCALE GENOMIC DNA]</scope>
    <source>
        <strain evidence="2 3">AM-OR11-056</strain>
    </source>
</reference>
<sequence length="244" mass="27250">MELKAGPAASSRPKPARPKPAPKPKPKCGPTPANPQVESPINDDGDNIYEFADLPLVYPNDGYKDLVPANPSVALMSQLRQWSHFKKTNRTPNDAFASLSFSLYTEYYLIPWVAIHLIAEDLDCSLEIVYEDMIASAKSGFTLHPMAEEDRKVEAIIRQHCISSAEKRVTKIESFHEEMRVEVEKAIHSKDQQQVQEFMCRYVLSTGPSKFPGSYDDGSELSNLPDSNIQATSSRRLPPGASRK</sequence>
<keyword evidence="3" id="KW-1185">Reference proteome</keyword>
<dbReference type="AlphaFoldDB" id="A0A1J8R6E1"/>
<gene>
    <name evidence="2" type="ORF">AZE42_11446</name>
</gene>
<feature type="compositionally biased region" description="Basic residues" evidence="1">
    <location>
        <begin position="14"/>
        <end position="26"/>
    </location>
</feature>
<evidence type="ECO:0000313" key="3">
    <source>
        <dbReference type="Proteomes" id="UP000183567"/>
    </source>
</evidence>
<feature type="region of interest" description="Disordered" evidence="1">
    <location>
        <begin position="211"/>
        <end position="244"/>
    </location>
</feature>
<comment type="caution">
    <text evidence="2">The sequence shown here is derived from an EMBL/GenBank/DDBJ whole genome shotgun (WGS) entry which is preliminary data.</text>
</comment>
<feature type="compositionally biased region" description="Low complexity" evidence="1">
    <location>
        <begin position="1"/>
        <end position="13"/>
    </location>
</feature>
<dbReference type="EMBL" id="LVVM01000169">
    <property type="protein sequence ID" value="OJA21384.1"/>
    <property type="molecule type" value="Genomic_DNA"/>
</dbReference>
<accession>A0A1J8R6E1</accession>
<proteinExistence type="predicted"/>
<evidence type="ECO:0000313" key="2">
    <source>
        <dbReference type="EMBL" id="OJA21384.1"/>
    </source>
</evidence>
<protein>
    <submittedName>
        <fullName evidence="2">Uncharacterized protein</fullName>
    </submittedName>
</protein>
<organism evidence="2 3">
    <name type="scientific">Rhizopogon vesiculosus</name>
    <dbReference type="NCBI Taxonomy" id="180088"/>
    <lineage>
        <taxon>Eukaryota</taxon>
        <taxon>Fungi</taxon>
        <taxon>Dikarya</taxon>
        <taxon>Basidiomycota</taxon>
        <taxon>Agaricomycotina</taxon>
        <taxon>Agaricomycetes</taxon>
        <taxon>Agaricomycetidae</taxon>
        <taxon>Boletales</taxon>
        <taxon>Suillineae</taxon>
        <taxon>Rhizopogonaceae</taxon>
        <taxon>Rhizopogon</taxon>
    </lineage>
</organism>